<dbReference type="EMBL" id="JQAT01000002">
    <property type="protein sequence ID" value="KRN29046.1"/>
    <property type="molecule type" value="Genomic_DNA"/>
</dbReference>
<accession>A0A0R2FMV6</accession>
<organism evidence="1 4">
    <name type="scientific">Lactobacillus selangorensis</name>
    <dbReference type="NCBI Taxonomy" id="81857"/>
    <lineage>
        <taxon>Bacteria</taxon>
        <taxon>Bacillati</taxon>
        <taxon>Bacillota</taxon>
        <taxon>Bacilli</taxon>
        <taxon>Lactobacillales</taxon>
        <taxon>Lactobacillaceae</taxon>
        <taxon>Lactobacillus</taxon>
    </lineage>
</organism>
<evidence type="ECO:0000313" key="1">
    <source>
        <dbReference type="EMBL" id="KRN29046.1"/>
    </source>
</evidence>
<comment type="caution">
    <text evidence="1">The sequence shown here is derived from an EMBL/GenBank/DDBJ whole genome shotgun (WGS) entry which is preliminary data.</text>
</comment>
<dbReference type="OrthoDB" id="2302008at2"/>
<sequence>MKLYQALTQITIDDVMVDDNPTFTIETQLQKPLHFSPDLLFHYIDAVLKPGSRHDENNLNYVSNASFITENFEYSKYDFSKSLKDFDDRVEFARNVVADLTRHVTINIDLEKRQFQLKFSD</sequence>
<dbReference type="Proteomes" id="UP000051645">
    <property type="component" value="Unassembled WGS sequence"/>
</dbReference>
<proteinExistence type="predicted"/>
<dbReference type="PATRIC" id="fig|81857.3.peg.1268"/>
<keyword evidence="3" id="KW-1185">Reference proteome</keyword>
<evidence type="ECO:0000313" key="2">
    <source>
        <dbReference type="EMBL" id="KRN30041.1"/>
    </source>
</evidence>
<evidence type="ECO:0000313" key="4">
    <source>
        <dbReference type="Proteomes" id="UP000051751"/>
    </source>
</evidence>
<dbReference type="STRING" id="81857.IV38_GL001262"/>
<protein>
    <submittedName>
        <fullName evidence="1">Uncharacterized protein</fullName>
    </submittedName>
</protein>
<reference evidence="3 4" key="1">
    <citation type="journal article" date="2015" name="Genome Announc.">
        <title>Expanding the biotechnology potential of lactobacilli through comparative genomics of 213 strains and associated genera.</title>
        <authorList>
            <person name="Sun Z."/>
            <person name="Harris H.M."/>
            <person name="McCann A."/>
            <person name="Guo C."/>
            <person name="Argimon S."/>
            <person name="Zhang W."/>
            <person name="Yang X."/>
            <person name="Jeffery I.B."/>
            <person name="Cooney J.C."/>
            <person name="Kagawa T.F."/>
            <person name="Liu W."/>
            <person name="Song Y."/>
            <person name="Salvetti E."/>
            <person name="Wrobel A."/>
            <person name="Rasinkangas P."/>
            <person name="Parkhill J."/>
            <person name="Rea M.C."/>
            <person name="O'Sullivan O."/>
            <person name="Ritari J."/>
            <person name="Douillard F.P."/>
            <person name="Paul Ross R."/>
            <person name="Yang R."/>
            <person name="Briner A.E."/>
            <person name="Felis G.E."/>
            <person name="de Vos W.M."/>
            <person name="Barrangou R."/>
            <person name="Klaenhammer T.R."/>
            <person name="Caufield P.W."/>
            <person name="Cui Y."/>
            <person name="Zhang H."/>
            <person name="O'Toole P.W."/>
        </authorList>
    </citation>
    <scope>NUCLEOTIDE SEQUENCE [LARGE SCALE GENOMIC DNA]</scope>
    <source>
        <strain evidence="1 4">ATCC BAA-66</strain>
        <strain evidence="2 3">DSM 13344</strain>
    </source>
</reference>
<name>A0A0R2FMV6_9LACO</name>
<evidence type="ECO:0000313" key="3">
    <source>
        <dbReference type="Proteomes" id="UP000051645"/>
    </source>
</evidence>
<dbReference type="Proteomes" id="UP000051751">
    <property type="component" value="Unassembled WGS sequence"/>
</dbReference>
<dbReference type="EMBL" id="JQAZ01000009">
    <property type="protein sequence ID" value="KRN30041.1"/>
    <property type="molecule type" value="Genomic_DNA"/>
</dbReference>
<dbReference type="RefSeq" id="WP_057771116.1">
    <property type="nucleotide sequence ID" value="NZ_JQAT01000002.1"/>
</dbReference>
<dbReference type="AlphaFoldDB" id="A0A0R2FMV6"/>
<gene>
    <name evidence="1" type="ORF">IV38_GL001262</name>
    <name evidence="2" type="ORF">IV40_GL002070</name>
</gene>